<evidence type="ECO:0000313" key="1">
    <source>
        <dbReference type="EMBL" id="EGU38766.1"/>
    </source>
</evidence>
<protein>
    <submittedName>
        <fullName evidence="1">Uncharacterized protein</fullName>
    </submittedName>
</protein>
<accession>F9RLT0</accession>
<dbReference type="EMBL" id="AFWE01000077">
    <property type="protein sequence ID" value="EGU38766.1"/>
    <property type="molecule type" value="Genomic_DNA"/>
</dbReference>
<sequence>MMVENYRATKGKAPELKYRYYISSAELTSEQAREAIRAH</sequence>
<dbReference type="Proteomes" id="UP000004349">
    <property type="component" value="Unassembled WGS sequence"/>
</dbReference>
<organism evidence="1 2">
    <name type="scientific">Vibrio scophthalmi LMG 19158</name>
    <dbReference type="NCBI Taxonomy" id="870967"/>
    <lineage>
        <taxon>Bacteria</taxon>
        <taxon>Pseudomonadati</taxon>
        <taxon>Pseudomonadota</taxon>
        <taxon>Gammaproteobacteria</taxon>
        <taxon>Vibrionales</taxon>
        <taxon>Vibrionaceae</taxon>
        <taxon>Vibrio</taxon>
    </lineage>
</organism>
<reference evidence="1 2" key="1">
    <citation type="journal article" date="2012" name="Int. J. Syst. Evol. Microbiol.">
        <title>Vibrio caribbeanicus sp. nov., isolated from the marine sponge Scleritoderma cyanea.</title>
        <authorList>
            <person name="Hoffmann M."/>
            <person name="Monday S.R."/>
            <person name="Allard M.W."/>
            <person name="Strain E.A."/>
            <person name="Whittaker P."/>
            <person name="Naum M."/>
            <person name="McCarthy P.J."/>
            <person name="Lopez J.V."/>
            <person name="Fischer M."/>
            <person name="Brown E.W."/>
        </authorList>
    </citation>
    <scope>NUCLEOTIDE SEQUENCE [LARGE SCALE GENOMIC DNA]</scope>
    <source>
        <strain evidence="1 2">LMG 19158</strain>
    </source>
</reference>
<name>F9RLT0_9VIBR</name>
<dbReference type="AlphaFoldDB" id="F9RLT0"/>
<comment type="caution">
    <text evidence="1">The sequence shown here is derived from an EMBL/GenBank/DDBJ whole genome shotgun (WGS) entry which is preliminary data.</text>
</comment>
<proteinExistence type="predicted"/>
<evidence type="ECO:0000313" key="2">
    <source>
        <dbReference type="Proteomes" id="UP000004349"/>
    </source>
</evidence>
<gene>
    <name evidence="1" type="ORF">VIS19158_02124</name>
</gene>